<dbReference type="GO" id="GO:0072546">
    <property type="term" value="C:EMC complex"/>
    <property type="evidence" value="ECO:0007669"/>
    <property type="project" value="InterPro"/>
</dbReference>
<dbReference type="OrthoDB" id="194468at2759"/>
<gene>
    <name evidence="1" type="ORF">NSK_003867</name>
</gene>
<reference evidence="1 2" key="1">
    <citation type="submission" date="2019-01" db="EMBL/GenBank/DDBJ databases">
        <title>Nuclear Genome Assembly of the Microalgal Biofuel strain Nannochloropsis salina CCMP1776.</title>
        <authorList>
            <person name="Hovde B."/>
        </authorList>
    </citation>
    <scope>NUCLEOTIDE SEQUENCE [LARGE SCALE GENOMIC DNA]</scope>
    <source>
        <strain evidence="1 2">CCMP1776</strain>
    </source>
</reference>
<keyword evidence="2" id="KW-1185">Reference proteome</keyword>
<dbReference type="InterPro" id="IPR005366">
    <property type="entry name" value="EMC8/9"/>
</dbReference>
<name>A0A4D9D5U5_9STRA</name>
<evidence type="ECO:0000313" key="1">
    <source>
        <dbReference type="EMBL" id="TFJ84835.1"/>
    </source>
</evidence>
<comment type="caution">
    <text evidence="1">The sequence shown here is derived from an EMBL/GenBank/DDBJ whole genome shotgun (WGS) entry which is preliminary data.</text>
</comment>
<dbReference type="PANTHER" id="PTHR12941">
    <property type="entry name" value="ER MEMBRANE PROTEIN COMPLEX"/>
    <property type="match status" value="1"/>
</dbReference>
<dbReference type="Proteomes" id="UP000355283">
    <property type="component" value="Unassembled WGS sequence"/>
</dbReference>
<evidence type="ECO:0000313" key="2">
    <source>
        <dbReference type="Proteomes" id="UP000355283"/>
    </source>
</evidence>
<dbReference type="Pfam" id="PF03665">
    <property type="entry name" value="UPF0172"/>
    <property type="match status" value="1"/>
</dbReference>
<proteinExistence type="predicted"/>
<evidence type="ECO:0008006" key="3">
    <source>
        <dbReference type="Google" id="ProtNLM"/>
    </source>
</evidence>
<protein>
    <recommendedName>
        <fullName evidence="3">MPN domain-containing protein</fullName>
    </recommendedName>
</protein>
<organism evidence="1 2">
    <name type="scientific">Nannochloropsis salina CCMP1776</name>
    <dbReference type="NCBI Taxonomy" id="1027361"/>
    <lineage>
        <taxon>Eukaryota</taxon>
        <taxon>Sar</taxon>
        <taxon>Stramenopiles</taxon>
        <taxon>Ochrophyta</taxon>
        <taxon>Eustigmatophyceae</taxon>
        <taxon>Eustigmatales</taxon>
        <taxon>Monodopsidaceae</taxon>
        <taxon>Microchloropsis</taxon>
        <taxon>Microchloropsis salina</taxon>
    </lineage>
</organism>
<dbReference type="AlphaFoldDB" id="A0A4D9D5U5"/>
<sequence length="189" mass="20653">MVELQALPTLKILLHTAKYPHAEVCGLLLGPVNDVPIIDDAVPLFHHITVGPLMETAFLMVEQYANSEGKRLAGFYHAAAQANGPETHPFMVTLVGKELASHRPDAILLRVKNEALSSRAAVPFEVLPLPGVEGAPKVEPVTVSPRGIQAFDQVSGNGKFAACRSLVDMDEHFDDARRDFRNRHIGDYL</sequence>
<dbReference type="EMBL" id="SDOX01000017">
    <property type="protein sequence ID" value="TFJ84835.1"/>
    <property type="molecule type" value="Genomic_DNA"/>
</dbReference>
<dbReference type="PANTHER" id="PTHR12941:SF10">
    <property type="entry name" value="ER MEMBRANE PROTEIN COMPLEX SUBUNIT 8_9 HOMOLOG"/>
    <property type="match status" value="1"/>
</dbReference>
<accession>A0A4D9D5U5</accession>